<protein>
    <recommendedName>
        <fullName evidence="3">SLH domain-containing protein</fullName>
    </recommendedName>
</protein>
<dbReference type="EMBL" id="QMFB01000007">
    <property type="protein sequence ID" value="RAV20763.1"/>
    <property type="molecule type" value="Genomic_DNA"/>
</dbReference>
<dbReference type="Pfam" id="PF22680">
    <property type="entry name" value="Glyco_hydro_123_N_2"/>
    <property type="match status" value="1"/>
</dbReference>
<dbReference type="GO" id="GO:0030313">
    <property type="term" value="C:cell envelope"/>
    <property type="evidence" value="ECO:0007669"/>
    <property type="project" value="UniProtKB-SubCell"/>
</dbReference>
<gene>
    <name evidence="4" type="ORF">DQG23_14785</name>
</gene>
<dbReference type="InterPro" id="IPR051465">
    <property type="entry name" value="Cell_Envelope_Struct_Comp"/>
</dbReference>
<evidence type="ECO:0000313" key="4">
    <source>
        <dbReference type="EMBL" id="RAV20763.1"/>
    </source>
</evidence>
<organism evidence="4 5">
    <name type="scientific">Paenibacillus contaminans</name>
    <dbReference type="NCBI Taxonomy" id="450362"/>
    <lineage>
        <taxon>Bacteria</taxon>
        <taxon>Bacillati</taxon>
        <taxon>Bacillota</taxon>
        <taxon>Bacilli</taxon>
        <taxon>Bacillales</taxon>
        <taxon>Paenibacillaceae</taxon>
        <taxon>Paenibacillus</taxon>
    </lineage>
</organism>
<dbReference type="PANTHER" id="PTHR43308:SF1">
    <property type="entry name" value="OUTER MEMBRANE PROTEIN ALPHA"/>
    <property type="match status" value="1"/>
</dbReference>
<feature type="compositionally biased region" description="Low complexity" evidence="2">
    <location>
        <begin position="1124"/>
        <end position="1134"/>
    </location>
</feature>
<dbReference type="Pfam" id="PF13320">
    <property type="entry name" value="GH123_cat"/>
    <property type="match status" value="1"/>
</dbReference>
<evidence type="ECO:0000256" key="2">
    <source>
        <dbReference type="SAM" id="MobiDB-lite"/>
    </source>
</evidence>
<keyword evidence="5" id="KW-1185">Reference proteome</keyword>
<feature type="domain" description="SLH" evidence="3">
    <location>
        <begin position="1424"/>
        <end position="1483"/>
    </location>
</feature>
<dbReference type="InterPro" id="IPR001119">
    <property type="entry name" value="SLH_dom"/>
</dbReference>
<dbReference type="Pfam" id="PF00395">
    <property type="entry name" value="SLH"/>
    <property type="match status" value="3"/>
</dbReference>
<dbReference type="InterPro" id="IPR042229">
    <property type="entry name" value="Listeria/Bacterioides_rpt_sf"/>
</dbReference>
<dbReference type="PROSITE" id="PS51272">
    <property type="entry name" value="SLH"/>
    <property type="match status" value="3"/>
</dbReference>
<reference evidence="4 5" key="1">
    <citation type="journal article" date="2009" name="Int. J. Syst. Evol. Microbiol.">
        <title>Paenibacillus contaminans sp. nov., isolated from a contaminated laboratory plate.</title>
        <authorList>
            <person name="Chou J.H."/>
            <person name="Lee J.H."/>
            <person name="Lin M.C."/>
            <person name="Chang P.S."/>
            <person name="Arun A.B."/>
            <person name="Young C.C."/>
            <person name="Chen W.M."/>
        </authorList>
    </citation>
    <scope>NUCLEOTIDE SEQUENCE [LARGE SCALE GENOMIC DNA]</scope>
    <source>
        <strain evidence="4 5">CKOBP-6</strain>
    </source>
</reference>
<evidence type="ECO:0000313" key="5">
    <source>
        <dbReference type="Proteomes" id="UP000250369"/>
    </source>
</evidence>
<dbReference type="InterPro" id="IPR053850">
    <property type="entry name" value="Glyco_hydro_123_N_2"/>
</dbReference>
<comment type="subcellular location">
    <subcellularLocation>
        <location evidence="1">Cell envelope</location>
    </subcellularLocation>
</comment>
<proteinExistence type="predicted"/>
<dbReference type="InterPro" id="IPR025150">
    <property type="entry name" value="GH123_cat"/>
</dbReference>
<dbReference type="Gene3D" id="2.60.40.4270">
    <property type="entry name" value="Listeria-Bacteroides repeat domain"/>
    <property type="match status" value="1"/>
</dbReference>
<comment type="caution">
    <text evidence="4">The sequence shown here is derived from an EMBL/GenBank/DDBJ whole genome shotgun (WGS) entry which is preliminary data.</text>
</comment>
<dbReference type="NCBIfam" id="TIGR02543">
    <property type="entry name" value="List_Bact_rpt"/>
    <property type="match status" value="1"/>
</dbReference>
<dbReference type="InterPro" id="IPR013378">
    <property type="entry name" value="InlB-like_B-rpt"/>
</dbReference>
<name>A0A329MPV3_9BACL</name>
<dbReference type="PANTHER" id="PTHR43308">
    <property type="entry name" value="OUTER MEMBRANE PROTEIN ALPHA-RELATED"/>
    <property type="match status" value="1"/>
</dbReference>
<evidence type="ECO:0000256" key="1">
    <source>
        <dbReference type="ARBA" id="ARBA00004196"/>
    </source>
</evidence>
<feature type="compositionally biased region" description="Pro residues" evidence="2">
    <location>
        <begin position="1096"/>
        <end position="1123"/>
    </location>
</feature>
<feature type="domain" description="SLH" evidence="3">
    <location>
        <begin position="1485"/>
        <end position="1539"/>
    </location>
</feature>
<accession>A0A329MPV3</accession>
<dbReference type="Pfam" id="PF09479">
    <property type="entry name" value="Flg_new"/>
    <property type="match status" value="1"/>
</dbReference>
<feature type="domain" description="SLH" evidence="3">
    <location>
        <begin position="1360"/>
        <end position="1423"/>
    </location>
</feature>
<sequence length="1539" mass="168569">MSRLKCGFENECDGGNSMQKSLIIGLSRFLCLVIFVACLPQMAFAATAIEEESAIFLENQYLKLKIVSHGKEGGINKGGVISSLIYKPTGLDLTGMVNADRGGLLRERIPPIADLWAELTYEAEIVVHTEDQVTALVKSIPSAASKGVETKKYITLRKGSTSIETKWEITNNGGKNFSITPWLWNNVIPGKTDSANYYFPTNKEGLYKNAPSLSKPPTRNWLGAIDDKNGISISFIADYSKLAMNYTWLGRSAGYTTQEWLYTTIDLAPGESWDTTFYTNVVPLQKENDLAFASPEVTVGIKKWKELEAGKENTLDIALSSVEVMGDAEIRIEITGPDGYTFTAPHKFNVNLSNETAATINWTWTPPQDGVYLLKASLYKDGIKQQLGQSLQNPSPDIEIPLVAGTYAEDTILFPAWPRTSSGGGDSEQRKISGAILSKETDMVVWSVPSLEKIFLDDIVDLENSPVQEQVTVDLAKREREAVQVVLSPEKGKDFNSSYVTFGEFKNEKGTLLPEGSLSYNPVGYVRTELGSRFDPKIRTGYWPDPLLKTSNFDVKGGQNTPIWITVYAAPDVEPGIYEGNLTIKTDAETIVTLPMSIKVWSFELPEMPKLKTALDIRNIPVEQIDSYIDNFLEHRISPRIALRYPSVASLKQDPDFVQFDAKMESLLKKGLNTISVGRDLYTDPELAKKFVEHLKVKGWLDMAYVYLTDEPTEETFPAVKELAAKWKAVVPELKIMITTYPKEKLVGSVDLWTVPGMNDDPEEAKKALERGEELWWYHTDPLHPQANFLIDMPAVDARAAFWQSWQGFLNKGYTGFLYAWSTWAGKEDPWKITGPFFYRNGLESQIYPSPNGPVNSIRWEVMRDGVEDYDYCFLLWDLLQRVEKEMPGKVKKKEVVKAKNLLEFPVPLTDYVGKQNIVEEAEKWRKEVAESIISITSLLETETYTAIFNSNGGSEVDDIDVPSSGSTITAPAAPTKEGYIFEGWYKEAGLENKWNFETDLVTSDITLHAKWVEGGAPGGSTISALYDGSPIAKGTAVLAGKELVITVVGKGSDSYNYVWSGAGTSGQTTDSITINPVDRKIDATVMVTGLKLEPTPTPTTTPTPTPTPTPTTTPTPTEPPIYPEATPTSTSTPKPTPTPVSETKVEEGQVTAKISVKVTTDTNGREVAAISETQLADAIAKATAEAAKQGDPTATAIRIEVSATADSKAAGIRLPAEALKRFVESKADTLIIATSFGSMTLDKNAVEGIVAQAAGMVTITAAKVETSELTDEIREKVGDRPVVSFEVTDEEKKLTQLGAKAEVSIPYVRKTGENPNAIVAYKIDAAGKQVIVIGCKYDATAGTLTFKTEDASTFAVGYNKLDFADVTENAYFYDAVTFAAARGITLGIGNGSFGSNDNVTRAQALVMIMRAFGIHPDTNADNNFSDAGDTYYTGYLAAAKKLGIAAGVGDNRFAPDQEVTRQELFVLVYNALKNMNELPIAATAKDLADFKDAGNVADEAVELFVKTGIIQGSDDNILPDDSASRAQFVQILYNIITM</sequence>
<feature type="region of interest" description="Disordered" evidence="2">
    <location>
        <begin position="1092"/>
        <end position="1148"/>
    </location>
</feature>
<dbReference type="Proteomes" id="UP000250369">
    <property type="component" value="Unassembled WGS sequence"/>
</dbReference>
<evidence type="ECO:0000259" key="3">
    <source>
        <dbReference type="PROSITE" id="PS51272"/>
    </source>
</evidence>